<dbReference type="PANTHER" id="PTHR11616:SF118">
    <property type="entry name" value="SODIUM- AND CHLORIDE-DEPENDENT BETAINE TRANSPORTER"/>
    <property type="match status" value="1"/>
</dbReference>
<dbReference type="InterPro" id="IPR037272">
    <property type="entry name" value="SNS_sf"/>
</dbReference>
<evidence type="ECO:0000256" key="1">
    <source>
        <dbReference type="ARBA" id="ARBA00004141"/>
    </source>
</evidence>
<dbReference type="SUPFAM" id="SSF161070">
    <property type="entry name" value="SNF-like"/>
    <property type="match status" value="2"/>
</dbReference>
<evidence type="ECO:0000313" key="8">
    <source>
        <dbReference type="Proteomes" id="UP001266305"/>
    </source>
</evidence>
<protein>
    <submittedName>
        <fullName evidence="7">Uncharacterized protein</fullName>
    </submittedName>
</protein>
<comment type="caution">
    <text evidence="7">The sequence shown here is derived from an EMBL/GenBank/DDBJ whole genome shotgun (WGS) entry which is preliminary data.</text>
</comment>
<keyword evidence="8" id="KW-1185">Reference proteome</keyword>
<dbReference type="PANTHER" id="PTHR11616">
    <property type="entry name" value="SODIUM/CHLORIDE DEPENDENT TRANSPORTER"/>
    <property type="match status" value="1"/>
</dbReference>
<evidence type="ECO:0000256" key="6">
    <source>
        <dbReference type="SAM" id="Phobius"/>
    </source>
</evidence>
<accession>A0ABQ9UWJ4</accession>
<gene>
    <name evidence="7" type="ORF">P7K49_019048</name>
</gene>
<keyword evidence="3 6" id="KW-0812">Transmembrane</keyword>
<proteinExistence type="predicted"/>
<sequence>MRRRVLGITSGIHDLGALRWELALCLLLAWVICYFCIWKGVKSTGKWSSYQQEHRQGHRCPAGKELSLLSGTVEHPEAPATAALPAISLEKYSLNFPTDHCAAPVTLFLLVVYFTATFPYLMLVILLIRGVTLPGAYQGIIYYLKPDLLRLQDPQGGDHRGDRRTCSGRVGMQEGSAWGALRGQAVLQRGCLTALGSYNKYHNNCYR</sequence>
<evidence type="ECO:0000256" key="4">
    <source>
        <dbReference type="ARBA" id="ARBA00022989"/>
    </source>
</evidence>
<evidence type="ECO:0000256" key="2">
    <source>
        <dbReference type="ARBA" id="ARBA00022448"/>
    </source>
</evidence>
<dbReference type="Pfam" id="PF00209">
    <property type="entry name" value="SNF"/>
    <property type="match status" value="2"/>
</dbReference>
<keyword evidence="5 6" id="KW-0472">Membrane</keyword>
<feature type="transmembrane region" description="Helical" evidence="6">
    <location>
        <begin position="20"/>
        <end position="41"/>
    </location>
</feature>
<evidence type="ECO:0000256" key="3">
    <source>
        <dbReference type="ARBA" id="ARBA00022692"/>
    </source>
</evidence>
<dbReference type="Proteomes" id="UP001266305">
    <property type="component" value="Unassembled WGS sequence"/>
</dbReference>
<evidence type="ECO:0000256" key="5">
    <source>
        <dbReference type="ARBA" id="ARBA00023136"/>
    </source>
</evidence>
<reference evidence="7 8" key="1">
    <citation type="submission" date="2023-05" db="EMBL/GenBank/DDBJ databases">
        <title>B98-5 Cell Line De Novo Hybrid Assembly: An Optical Mapping Approach.</title>
        <authorList>
            <person name="Kananen K."/>
            <person name="Auerbach J.A."/>
            <person name="Kautto E."/>
            <person name="Blachly J.S."/>
        </authorList>
    </citation>
    <scope>NUCLEOTIDE SEQUENCE [LARGE SCALE GENOMIC DNA]</scope>
    <source>
        <strain evidence="7">B95-8</strain>
        <tissue evidence="7">Cell line</tissue>
    </source>
</reference>
<feature type="transmembrane region" description="Helical" evidence="6">
    <location>
        <begin position="105"/>
        <end position="128"/>
    </location>
</feature>
<comment type="subcellular location">
    <subcellularLocation>
        <location evidence="1">Membrane</location>
        <topology evidence="1">Multi-pass membrane protein</topology>
    </subcellularLocation>
</comment>
<dbReference type="InterPro" id="IPR000175">
    <property type="entry name" value="Na/ntran_symport"/>
</dbReference>
<keyword evidence="4 6" id="KW-1133">Transmembrane helix</keyword>
<name>A0ABQ9UWJ4_SAGOE</name>
<keyword evidence="2" id="KW-0813">Transport</keyword>
<organism evidence="7 8">
    <name type="scientific">Saguinus oedipus</name>
    <name type="common">Cotton-top tamarin</name>
    <name type="synonym">Oedipomidas oedipus</name>
    <dbReference type="NCBI Taxonomy" id="9490"/>
    <lineage>
        <taxon>Eukaryota</taxon>
        <taxon>Metazoa</taxon>
        <taxon>Chordata</taxon>
        <taxon>Craniata</taxon>
        <taxon>Vertebrata</taxon>
        <taxon>Euteleostomi</taxon>
        <taxon>Mammalia</taxon>
        <taxon>Eutheria</taxon>
        <taxon>Euarchontoglires</taxon>
        <taxon>Primates</taxon>
        <taxon>Haplorrhini</taxon>
        <taxon>Platyrrhini</taxon>
        <taxon>Cebidae</taxon>
        <taxon>Callitrichinae</taxon>
        <taxon>Saguinus</taxon>
    </lineage>
</organism>
<dbReference type="EMBL" id="JASSZA010000009">
    <property type="protein sequence ID" value="KAK2101382.1"/>
    <property type="molecule type" value="Genomic_DNA"/>
</dbReference>
<evidence type="ECO:0000313" key="7">
    <source>
        <dbReference type="EMBL" id="KAK2101382.1"/>
    </source>
</evidence>
<dbReference type="PROSITE" id="PS50267">
    <property type="entry name" value="NA_NEUROTRAN_SYMP_3"/>
    <property type="match status" value="1"/>
</dbReference>